<evidence type="ECO:0000256" key="4">
    <source>
        <dbReference type="ARBA" id="ARBA00007267"/>
    </source>
</evidence>
<evidence type="ECO:0000256" key="17">
    <source>
        <dbReference type="ARBA" id="ARBA00034078"/>
    </source>
</evidence>
<dbReference type="AlphaFoldDB" id="A0A0C9RNS9"/>
<feature type="compositionally biased region" description="Basic and acidic residues" evidence="20">
    <location>
        <begin position="970"/>
        <end position="980"/>
    </location>
</feature>
<comment type="cofactor">
    <cofactor evidence="1">
        <name>[4Fe-4S] cluster</name>
        <dbReference type="ChEBI" id="CHEBI:49883"/>
    </cofactor>
</comment>
<evidence type="ECO:0000256" key="5">
    <source>
        <dbReference type="ARBA" id="ARBA00022490"/>
    </source>
</evidence>
<keyword evidence="6" id="KW-0493">Microtubule</keyword>
<evidence type="ECO:0000256" key="11">
    <source>
        <dbReference type="ARBA" id="ARBA00023014"/>
    </source>
</evidence>
<feature type="coiled-coil region" evidence="19">
    <location>
        <begin position="546"/>
        <end position="687"/>
    </location>
</feature>
<dbReference type="PROSITE" id="PS50067">
    <property type="entry name" value="KINESIN_MOTOR_2"/>
    <property type="match status" value="1"/>
</dbReference>
<dbReference type="PANTHER" id="PTHR47969">
    <property type="entry name" value="CHROMOSOME-ASSOCIATED KINESIN KIF4A-RELATED"/>
    <property type="match status" value="1"/>
</dbReference>
<evidence type="ECO:0000256" key="6">
    <source>
        <dbReference type="ARBA" id="ARBA00022701"/>
    </source>
</evidence>
<dbReference type="EMBL" id="GBYB01010089">
    <property type="protein sequence ID" value="JAG79856.1"/>
    <property type="molecule type" value="Transcribed_RNA"/>
</dbReference>
<evidence type="ECO:0000256" key="19">
    <source>
        <dbReference type="SAM" id="Coils"/>
    </source>
</evidence>
<dbReference type="PROSITE" id="PS51634">
    <property type="entry name" value="CRC"/>
    <property type="match status" value="1"/>
</dbReference>
<dbReference type="InterPro" id="IPR027640">
    <property type="entry name" value="Kinesin-like_fam"/>
</dbReference>
<dbReference type="CDD" id="cd01372">
    <property type="entry name" value="KISc_KIF4"/>
    <property type="match status" value="1"/>
</dbReference>
<evidence type="ECO:0000256" key="18">
    <source>
        <dbReference type="PROSITE-ProRule" id="PRU00283"/>
    </source>
</evidence>
<evidence type="ECO:0000256" key="15">
    <source>
        <dbReference type="ARBA" id="ARBA00023212"/>
    </source>
</evidence>
<feature type="binding site" evidence="18">
    <location>
        <begin position="85"/>
        <end position="92"/>
    </location>
    <ligand>
        <name>ATP</name>
        <dbReference type="ChEBI" id="CHEBI:30616"/>
    </ligand>
</feature>
<dbReference type="PRINTS" id="PR00380">
    <property type="entry name" value="KINESINHEAVY"/>
</dbReference>
<evidence type="ECO:0000256" key="2">
    <source>
        <dbReference type="ARBA" id="ARBA00004123"/>
    </source>
</evidence>
<feature type="coiled-coil region" evidence="19">
    <location>
        <begin position="785"/>
        <end position="812"/>
    </location>
</feature>
<keyword evidence="10" id="KW-0408">Iron</keyword>
<dbReference type="SMART" id="SM00129">
    <property type="entry name" value="KISc"/>
    <property type="match status" value="1"/>
</dbReference>
<organism evidence="24">
    <name type="scientific">Fopius arisanus</name>
    <dbReference type="NCBI Taxonomy" id="64838"/>
    <lineage>
        <taxon>Eukaryota</taxon>
        <taxon>Metazoa</taxon>
        <taxon>Ecdysozoa</taxon>
        <taxon>Arthropoda</taxon>
        <taxon>Hexapoda</taxon>
        <taxon>Insecta</taxon>
        <taxon>Pterygota</taxon>
        <taxon>Neoptera</taxon>
        <taxon>Endopterygota</taxon>
        <taxon>Hymenoptera</taxon>
        <taxon>Apocrita</taxon>
        <taxon>Ichneumonoidea</taxon>
        <taxon>Braconidae</taxon>
        <taxon>Opiinae</taxon>
        <taxon>Fopius</taxon>
    </lineage>
</organism>
<evidence type="ECO:0000256" key="12">
    <source>
        <dbReference type="ARBA" id="ARBA00023054"/>
    </source>
</evidence>
<dbReference type="GO" id="GO:0007052">
    <property type="term" value="P:mitotic spindle organization"/>
    <property type="evidence" value="ECO:0007669"/>
    <property type="project" value="TreeGrafter"/>
</dbReference>
<dbReference type="CTD" id="31240"/>
<keyword evidence="8 18" id="KW-0547">Nucleotide-binding</keyword>
<dbReference type="InterPro" id="IPR019821">
    <property type="entry name" value="Kinesin_motor_CS"/>
</dbReference>
<feature type="coiled-coil region" evidence="19">
    <location>
        <begin position="850"/>
        <end position="902"/>
    </location>
</feature>
<dbReference type="Pfam" id="PF25764">
    <property type="entry name" value="KIF21A_4th"/>
    <property type="match status" value="1"/>
</dbReference>
<dbReference type="Proteomes" id="UP000694866">
    <property type="component" value="Unplaced"/>
</dbReference>
<evidence type="ECO:0000313" key="25">
    <source>
        <dbReference type="Proteomes" id="UP000694866"/>
    </source>
</evidence>
<proteinExistence type="inferred from homology"/>
<evidence type="ECO:0000313" key="23">
    <source>
        <dbReference type="EMBL" id="JAG79856.1"/>
    </source>
</evidence>
<dbReference type="GO" id="GO:0005874">
    <property type="term" value="C:microtubule"/>
    <property type="evidence" value="ECO:0007669"/>
    <property type="project" value="UniProtKB-KW"/>
</dbReference>
<dbReference type="OrthoDB" id="3176171at2759"/>
<dbReference type="GO" id="GO:0007018">
    <property type="term" value="P:microtubule-based movement"/>
    <property type="evidence" value="ECO:0007669"/>
    <property type="project" value="InterPro"/>
</dbReference>
<sequence>MSDECLKVAVRVRPLISSEVDRGCQNCIRVIAGEPQIQLTGTDKAFTYNFVFNSDVEQDNVYDKAVKNMMHNIFKGYNVTILAYGQTGSGKTYSMGTNNSSTIDSSSGIIPRAVQDIFSTISDRSADNWTYKVTVGFIELYNEQLYDLLAGKSRKDSIVDIREDNNGIKIIGLTEQEVNSAEQVLKCLMAGSQGRATGATAMNSQSSRSHAIFTLTIFQQKNNDSNSATTSKFHLVDLAGSERHKKTQATGDRFKEGISINKGLLALGNVISNLGENAAHIGYRDSKLTRLLQDSLGGNSITLMIACVSPADYNMEETLSTLRYADRAKKIKNKPIVNQDPKAAEINRLNALVKELKLSLIEKGDSGINCPPEHLELVEKNKVLNKNLREISEQLRSNLIEFVGVHERAELAETSREKLGEEINKLLVDIEAAISEPNIEKVYVMLKNIQEKIIAIQDYQKKSDAEIKHQISLEKNPNENEKEDEGEGFCCSDSINSTLNESSLDEEHTEHTLLQAARNKEVTNINRQLALKEELVAKLLSNSSQFVDHAKELQDMENEIKVLQAEKEQLMKNLEEFQTNNASAKIAETRRKKVKELEKKITELTKKCVEQSRILKTKEKAVQQVKNLTQEIQQMKQMRVKLVRDMRKEAEKFQQYKALREREVHKLKDQDRKRKNQMERLQVLHNKQQNVMKRKMEEAYAMNKKLKETLALQKKIRGSREDKGKKSKEYIEKFVNHEVAVIEEIIAAQNALDMQLKYREKIAQDLQQLKATARENPSDYLARQINDLEEYLDLCTAKVNKLQQEIVASEQETMVKTRMEGIHTIGEAKQVSHQLFETIERICKQHRVEASERQEKYDELTNALDEALTKLRKIELTPSVSLKEHQRVLEELNSYKKMIQSEKGVRISNSKSKPVARKTISAVSNFKDMLVGYLDKENCETDESFNDDINKDPDWVKTPLAKPRNSRRLRSSEEEKSLKRSMEETIESKCQCKTKCQNYYCRCYKGGIMCSEECGCNLTKCENRNNKQTTKYFEEEPAELAGQAKKMRTQ</sequence>
<dbReference type="InterPro" id="IPR027417">
    <property type="entry name" value="P-loop_NTPase"/>
</dbReference>
<keyword evidence="14 18" id="KW-0505">Motor protein</keyword>
<comment type="cofactor">
    <cofactor evidence="17">
        <name>[2Fe-2S] cluster</name>
        <dbReference type="ChEBI" id="CHEBI:190135"/>
    </cofactor>
</comment>
<dbReference type="Pfam" id="PF00225">
    <property type="entry name" value="Kinesin"/>
    <property type="match status" value="1"/>
</dbReference>
<dbReference type="GO" id="GO:0046872">
    <property type="term" value="F:metal ion binding"/>
    <property type="evidence" value="ECO:0007669"/>
    <property type="project" value="UniProtKB-KW"/>
</dbReference>
<comment type="subcellular location">
    <subcellularLocation>
        <location evidence="3">Cytoplasm</location>
        <location evidence="3">Cytoskeleton</location>
    </subcellularLocation>
    <subcellularLocation>
        <location evidence="2">Nucleus</location>
    </subcellularLocation>
</comment>
<evidence type="ECO:0000256" key="1">
    <source>
        <dbReference type="ARBA" id="ARBA00001966"/>
    </source>
</evidence>
<evidence type="ECO:0000256" key="3">
    <source>
        <dbReference type="ARBA" id="ARBA00004245"/>
    </source>
</evidence>
<dbReference type="GO" id="GO:0005634">
    <property type="term" value="C:nucleus"/>
    <property type="evidence" value="ECO:0007669"/>
    <property type="project" value="UniProtKB-SubCell"/>
</dbReference>
<comment type="similarity">
    <text evidence="18">Belongs to the TRAFAC class myosin-kinesin ATPase superfamily. Kinesin family.</text>
</comment>
<dbReference type="GO" id="GO:0051231">
    <property type="term" value="P:spindle elongation"/>
    <property type="evidence" value="ECO:0007669"/>
    <property type="project" value="TreeGrafter"/>
</dbReference>
<dbReference type="GO" id="GO:0005829">
    <property type="term" value="C:cytosol"/>
    <property type="evidence" value="ECO:0007669"/>
    <property type="project" value="UniProtKB-ARBA"/>
</dbReference>
<keyword evidence="16" id="KW-0539">Nucleus</keyword>
<dbReference type="InterPro" id="IPR033467">
    <property type="entry name" value="Tesmin/TSO1-like_CXC"/>
</dbReference>
<dbReference type="GO" id="GO:0003777">
    <property type="term" value="F:microtubule motor activity"/>
    <property type="evidence" value="ECO:0007669"/>
    <property type="project" value="InterPro"/>
</dbReference>
<dbReference type="GO" id="GO:0008017">
    <property type="term" value="F:microtubule binding"/>
    <property type="evidence" value="ECO:0007669"/>
    <property type="project" value="InterPro"/>
</dbReference>
<evidence type="ECO:0000256" key="9">
    <source>
        <dbReference type="ARBA" id="ARBA00022840"/>
    </source>
</evidence>
<dbReference type="PROSITE" id="PS00411">
    <property type="entry name" value="KINESIN_MOTOR_1"/>
    <property type="match status" value="1"/>
</dbReference>
<dbReference type="SUPFAM" id="SSF52540">
    <property type="entry name" value="P-loop containing nucleoside triphosphate hydrolases"/>
    <property type="match status" value="1"/>
</dbReference>
<dbReference type="RefSeq" id="XP_011304610.1">
    <property type="nucleotide sequence ID" value="XM_011306308.1"/>
</dbReference>
<dbReference type="GO" id="GO:0051536">
    <property type="term" value="F:iron-sulfur cluster binding"/>
    <property type="evidence" value="ECO:0007669"/>
    <property type="project" value="UniProtKB-KW"/>
</dbReference>
<keyword evidence="7" id="KW-0479">Metal-binding</keyword>
<feature type="domain" description="CRC" evidence="22">
    <location>
        <begin position="986"/>
        <end position="1050"/>
    </location>
</feature>
<comment type="similarity">
    <text evidence="4">Belongs to the lin-54 family.</text>
</comment>
<keyword evidence="15" id="KW-0206">Cytoskeleton</keyword>
<evidence type="ECO:0000256" key="10">
    <source>
        <dbReference type="ARBA" id="ARBA00023004"/>
    </source>
</evidence>
<dbReference type="InterPro" id="IPR001752">
    <property type="entry name" value="Kinesin_motor_dom"/>
</dbReference>
<dbReference type="GO" id="GO:0005875">
    <property type="term" value="C:microtubule associated complex"/>
    <property type="evidence" value="ECO:0007669"/>
    <property type="project" value="TreeGrafter"/>
</dbReference>
<evidence type="ECO:0000313" key="24">
    <source>
        <dbReference type="EMBL" id="JAG79857.1"/>
    </source>
</evidence>
<keyword evidence="11" id="KW-0411">Iron-sulfur</keyword>
<name>A0A0C9RNS9_9HYME</name>
<dbReference type="GO" id="GO:0005524">
    <property type="term" value="F:ATP binding"/>
    <property type="evidence" value="ECO:0007669"/>
    <property type="project" value="UniProtKB-UniRule"/>
</dbReference>
<dbReference type="InterPro" id="IPR005172">
    <property type="entry name" value="CRC"/>
</dbReference>
<reference evidence="24" key="1">
    <citation type="submission" date="2015-01" db="EMBL/GenBank/DDBJ databases">
        <title>Transcriptome Assembly of Fopius arisanus.</title>
        <authorList>
            <person name="Geib S."/>
        </authorList>
    </citation>
    <scope>NUCLEOTIDE SEQUENCE</scope>
</reference>
<evidence type="ECO:0000259" key="22">
    <source>
        <dbReference type="PROSITE" id="PS51634"/>
    </source>
</evidence>
<gene>
    <name evidence="24" type="primary">kif4_0</name>
    <name evidence="23" type="synonym">kif4_1</name>
    <name evidence="26" type="synonym">Klp3A</name>
    <name evidence="24" type="ORF">g.51752</name>
    <name evidence="23" type="ORF">g.51763</name>
</gene>
<evidence type="ECO:0000256" key="13">
    <source>
        <dbReference type="ARBA" id="ARBA00023125"/>
    </source>
</evidence>
<evidence type="ECO:0000256" key="8">
    <source>
        <dbReference type="ARBA" id="ARBA00022741"/>
    </source>
</evidence>
<evidence type="ECO:0000259" key="21">
    <source>
        <dbReference type="PROSITE" id="PS50067"/>
    </source>
</evidence>
<evidence type="ECO:0000256" key="14">
    <source>
        <dbReference type="ARBA" id="ARBA00023175"/>
    </source>
</evidence>
<accession>A0A9R1T898</accession>
<evidence type="ECO:0000313" key="26">
    <source>
        <dbReference type="RefSeq" id="XP_011304610.1"/>
    </source>
</evidence>
<dbReference type="KEGG" id="fas:105267447"/>
<feature type="region of interest" description="Disordered" evidence="20">
    <location>
        <begin position="950"/>
        <end position="980"/>
    </location>
</feature>
<dbReference type="EMBL" id="GBYB01010090">
    <property type="protein sequence ID" value="JAG79857.1"/>
    <property type="molecule type" value="Transcribed_RNA"/>
</dbReference>
<keyword evidence="5" id="KW-0963">Cytoplasm</keyword>
<feature type="coiled-coil region" evidence="19">
    <location>
        <begin position="374"/>
        <end position="436"/>
    </location>
</feature>
<dbReference type="FunFam" id="3.40.850.10:FF:000038">
    <property type="entry name" value="chromosome-associated kinesin KIF4A"/>
    <property type="match status" value="1"/>
</dbReference>
<dbReference type="GO" id="GO:0003677">
    <property type="term" value="F:DNA binding"/>
    <property type="evidence" value="ECO:0007669"/>
    <property type="project" value="UniProtKB-KW"/>
</dbReference>
<dbReference type="PANTHER" id="PTHR47969:SF15">
    <property type="entry name" value="CHROMOSOME-ASSOCIATED KINESIN KIF4A-RELATED"/>
    <property type="match status" value="1"/>
</dbReference>
<keyword evidence="13" id="KW-0238">DNA-binding</keyword>
<feature type="domain" description="Kinesin motor" evidence="21">
    <location>
        <begin position="5"/>
        <end position="331"/>
    </location>
</feature>
<dbReference type="Gene3D" id="3.40.850.10">
    <property type="entry name" value="Kinesin motor domain"/>
    <property type="match status" value="1"/>
</dbReference>
<accession>A0A0C9RNS9</accession>
<keyword evidence="12 19" id="KW-0175">Coiled coil</keyword>
<evidence type="ECO:0000256" key="20">
    <source>
        <dbReference type="SAM" id="MobiDB-lite"/>
    </source>
</evidence>
<protein>
    <submittedName>
        <fullName evidence="26">Chromosome-associated kinesin KIF4</fullName>
    </submittedName>
    <submittedName>
        <fullName evidence="24">Kif4_0 protein</fullName>
    </submittedName>
    <submittedName>
        <fullName evidence="23">Kif4_1 protein</fullName>
    </submittedName>
</protein>
<keyword evidence="25" id="KW-1185">Reference proteome</keyword>
<reference evidence="26" key="2">
    <citation type="submission" date="2025-04" db="UniProtKB">
        <authorList>
            <consortium name="RefSeq"/>
        </authorList>
    </citation>
    <scope>IDENTIFICATION</scope>
    <source>
        <strain evidence="26">USDA-PBARC FA_bdor</strain>
        <tissue evidence="26">Whole organism</tissue>
    </source>
</reference>
<evidence type="ECO:0000256" key="7">
    <source>
        <dbReference type="ARBA" id="ARBA00022723"/>
    </source>
</evidence>
<dbReference type="GeneID" id="105267447"/>
<dbReference type="InterPro" id="IPR036961">
    <property type="entry name" value="Kinesin_motor_dom_sf"/>
</dbReference>
<dbReference type="SMART" id="SM01114">
    <property type="entry name" value="CXC"/>
    <property type="match status" value="1"/>
</dbReference>
<keyword evidence="9 18" id="KW-0067">ATP-binding</keyword>
<evidence type="ECO:0000256" key="16">
    <source>
        <dbReference type="ARBA" id="ARBA00023242"/>
    </source>
</evidence>